<keyword evidence="6 8" id="KW-0472">Membrane</keyword>
<dbReference type="HOGENOM" id="CLU_117642_0_0_9"/>
<feature type="transmembrane region" description="Helical" evidence="8">
    <location>
        <begin position="81"/>
        <end position="99"/>
    </location>
</feature>
<dbReference type="EMBL" id="CP003326">
    <property type="protein sequence ID" value="AFS78733.1"/>
    <property type="molecule type" value="Genomic_DNA"/>
</dbReference>
<evidence type="ECO:0000256" key="1">
    <source>
        <dbReference type="ARBA" id="ARBA00004651"/>
    </source>
</evidence>
<dbReference type="eggNOG" id="COG3610">
    <property type="taxonomic scope" value="Bacteria"/>
</dbReference>
<keyword evidence="2" id="KW-1003">Cell membrane</keyword>
<dbReference type="GO" id="GO:0005886">
    <property type="term" value="C:plasma membrane"/>
    <property type="evidence" value="ECO:0007669"/>
    <property type="project" value="UniProtKB-SubCell"/>
</dbReference>
<evidence type="ECO:0000256" key="8">
    <source>
        <dbReference type="SAM" id="Phobius"/>
    </source>
</evidence>
<dbReference type="InterPro" id="IPR024528">
    <property type="entry name" value="ThrE_2"/>
</dbReference>
<dbReference type="AlphaFoldDB" id="K0AY71"/>
<protein>
    <recommendedName>
        <fullName evidence="9">Threonine/Serine exporter ThrE domain-containing protein</fullName>
    </recommendedName>
</protein>
<dbReference type="InterPro" id="IPR050539">
    <property type="entry name" value="ThrE_Dicarb/AminoAcid_Exp"/>
</dbReference>
<name>K0AY71_GOTA9</name>
<dbReference type="GO" id="GO:0015744">
    <property type="term" value="P:succinate transport"/>
    <property type="evidence" value="ECO:0007669"/>
    <property type="project" value="TreeGrafter"/>
</dbReference>
<evidence type="ECO:0000256" key="7">
    <source>
        <dbReference type="ARBA" id="ARBA00034125"/>
    </source>
</evidence>
<evidence type="ECO:0000259" key="9">
    <source>
        <dbReference type="Pfam" id="PF12821"/>
    </source>
</evidence>
<accession>K0AY71</accession>
<dbReference type="KEGG" id="cad:Curi_c17260"/>
<gene>
    <name evidence="10" type="ordered locus">Curi_c17260</name>
</gene>
<evidence type="ECO:0000256" key="4">
    <source>
        <dbReference type="ARBA" id="ARBA00022692"/>
    </source>
</evidence>
<proteinExistence type="inferred from homology"/>
<feature type="transmembrane region" description="Helical" evidence="8">
    <location>
        <begin position="51"/>
        <end position="69"/>
    </location>
</feature>
<keyword evidence="11" id="KW-1185">Reference proteome</keyword>
<reference evidence="10 11" key="1">
    <citation type="journal article" date="2012" name="PLoS ONE">
        <title>The purine-utilizing bacterium Clostridium acidurici 9a: a genome-guided metabolic reconsideration.</title>
        <authorList>
            <person name="Hartwich K."/>
            <person name="Poehlein A."/>
            <person name="Daniel R."/>
        </authorList>
    </citation>
    <scope>NUCLEOTIDE SEQUENCE [LARGE SCALE GENOMIC DNA]</scope>
    <source>
        <strain evidence="11">ATCC 7906 / DSM 604 / BCRC 14475 / CIP 104303 / KCTC 5404 / NCIMB 10678 / 9a</strain>
    </source>
</reference>
<sequence length="156" mass="16585">MFYIKQFLYAFLSTAGFAVIFNSPKDTIVKAGINGTIGWIIFLVTKNLSSSSIAGSFVGALSVGILGEISAKIFKKPSTTFIIPGIIPLVPGAGIYYTMLALTKKNFLNAADSGSQTLLVALALASGVIVSSALNRAIVNYLREKKDESELLKKDS</sequence>
<dbReference type="Proteomes" id="UP000006094">
    <property type="component" value="Chromosome"/>
</dbReference>
<keyword evidence="5 8" id="KW-1133">Transmembrane helix</keyword>
<dbReference type="PATRIC" id="fig|1128398.3.peg.1772"/>
<dbReference type="RefSeq" id="WP_014967869.1">
    <property type="nucleotide sequence ID" value="NC_018664.1"/>
</dbReference>
<dbReference type="Pfam" id="PF12821">
    <property type="entry name" value="ThrE_2"/>
    <property type="match status" value="1"/>
</dbReference>
<feature type="transmembrane region" description="Helical" evidence="8">
    <location>
        <begin position="119"/>
        <end position="139"/>
    </location>
</feature>
<evidence type="ECO:0000313" key="10">
    <source>
        <dbReference type="EMBL" id="AFS78733.1"/>
    </source>
</evidence>
<dbReference type="OrthoDB" id="9810047at2"/>
<dbReference type="PANTHER" id="PTHR34390:SF1">
    <property type="entry name" value="SUCCINATE TRANSPORTER SUBUNIT YJJB-RELATED"/>
    <property type="match status" value="1"/>
</dbReference>
<feature type="domain" description="Threonine/Serine exporter ThrE" evidence="9">
    <location>
        <begin position="6"/>
        <end position="133"/>
    </location>
</feature>
<evidence type="ECO:0000256" key="5">
    <source>
        <dbReference type="ARBA" id="ARBA00022989"/>
    </source>
</evidence>
<evidence type="ECO:0000256" key="6">
    <source>
        <dbReference type="ARBA" id="ARBA00023136"/>
    </source>
</evidence>
<comment type="subcellular location">
    <subcellularLocation>
        <location evidence="1">Cell membrane</location>
        <topology evidence="1">Multi-pass membrane protein</topology>
    </subcellularLocation>
</comment>
<feature type="transmembrane region" description="Helical" evidence="8">
    <location>
        <begin position="6"/>
        <end position="21"/>
    </location>
</feature>
<keyword evidence="4 8" id="KW-0812">Transmembrane</keyword>
<organism evidence="10 11">
    <name type="scientific">Gottschalkia acidurici (strain ATCC 7906 / DSM 604 / BCRC 14475 / CIP 104303 / KCTC 5404 / NCIMB 10678 / 9a)</name>
    <name type="common">Clostridium acidurici</name>
    <dbReference type="NCBI Taxonomy" id="1128398"/>
    <lineage>
        <taxon>Bacteria</taxon>
        <taxon>Bacillati</taxon>
        <taxon>Bacillota</taxon>
        <taxon>Tissierellia</taxon>
        <taxon>Tissierellales</taxon>
        <taxon>Gottschalkiaceae</taxon>
        <taxon>Gottschalkia</taxon>
    </lineage>
</organism>
<comment type="similarity">
    <text evidence="7">Belongs to the ThrE exporter (TC 2.A.79) family.</text>
</comment>
<dbReference type="PANTHER" id="PTHR34390">
    <property type="entry name" value="UPF0442 PROTEIN YJJB-RELATED"/>
    <property type="match status" value="1"/>
</dbReference>
<evidence type="ECO:0000313" key="11">
    <source>
        <dbReference type="Proteomes" id="UP000006094"/>
    </source>
</evidence>
<evidence type="ECO:0000256" key="3">
    <source>
        <dbReference type="ARBA" id="ARBA00022519"/>
    </source>
</evidence>
<keyword evidence="3" id="KW-0997">Cell inner membrane</keyword>
<evidence type="ECO:0000256" key="2">
    <source>
        <dbReference type="ARBA" id="ARBA00022475"/>
    </source>
</evidence>